<dbReference type="Pfam" id="PF03610">
    <property type="entry name" value="EIIA-man"/>
    <property type="match status" value="1"/>
</dbReference>
<dbReference type="InterPro" id="IPR003593">
    <property type="entry name" value="AAA+_ATPase"/>
</dbReference>
<evidence type="ECO:0000256" key="3">
    <source>
        <dbReference type="ARBA" id="ARBA00022840"/>
    </source>
</evidence>
<feature type="domain" description="PRD" evidence="6">
    <location>
        <begin position="767"/>
        <end position="869"/>
    </location>
</feature>
<dbReference type="OrthoDB" id="9771372at2"/>
<evidence type="ECO:0000313" key="7">
    <source>
        <dbReference type="EMBL" id="RSU08256.1"/>
    </source>
</evidence>
<dbReference type="AlphaFoldDB" id="A0A430AJG7"/>
<dbReference type="InterPro" id="IPR027417">
    <property type="entry name" value="P-loop_NTPase"/>
</dbReference>
<comment type="caution">
    <text evidence="7">The sequence shown here is derived from an EMBL/GenBank/DDBJ whole genome shotgun (WGS) entry which is preliminary data.</text>
</comment>
<dbReference type="PANTHER" id="PTHR32071">
    <property type="entry name" value="TRANSCRIPTIONAL REGULATORY PROTEIN"/>
    <property type="match status" value="1"/>
</dbReference>
<keyword evidence="1" id="KW-0808">Transferase</keyword>
<dbReference type="GO" id="GO:0005524">
    <property type="term" value="F:ATP binding"/>
    <property type="evidence" value="ECO:0007669"/>
    <property type="project" value="UniProtKB-KW"/>
</dbReference>
<accession>A0A430AJG7</accession>
<dbReference type="Pfam" id="PF00158">
    <property type="entry name" value="Sigma54_activat"/>
    <property type="match status" value="1"/>
</dbReference>
<dbReference type="GO" id="GO:0006355">
    <property type="term" value="P:regulation of DNA-templated transcription"/>
    <property type="evidence" value="ECO:0007669"/>
    <property type="project" value="InterPro"/>
</dbReference>
<dbReference type="EMBL" id="NGJZ01000001">
    <property type="protein sequence ID" value="RSU08256.1"/>
    <property type="molecule type" value="Genomic_DNA"/>
</dbReference>
<dbReference type="GO" id="GO:0009401">
    <property type="term" value="P:phosphoenolpyruvate-dependent sugar phosphotransferase system"/>
    <property type="evidence" value="ECO:0007669"/>
    <property type="project" value="InterPro"/>
</dbReference>
<dbReference type="PROSITE" id="PS51096">
    <property type="entry name" value="PTS_EIIA_TYPE_4"/>
    <property type="match status" value="1"/>
</dbReference>
<feature type="domain" description="PTS EIIA type-4" evidence="5">
    <location>
        <begin position="510"/>
        <end position="641"/>
    </location>
</feature>
<dbReference type="CDD" id="cd00009">
    <property type="entry name" value="AAA"/>
    <property type="match status" value="1"/>
</dbReference>
<keyword evidence="2" id="KW-0547">Nucleotide-binding</keyword>
<reference evidence="7 8" key="1">
    <citation type="submission" date="2017-05" db="EMBL/GenBank/DDBJ databases">
        <title>Vagococcus spp. assemblies.</title>
        <authorList>
            <person name="Gulvik C.A."/>
        </authorList>
    </citation>
    <scope>NUCLEOTIDE SEQUENCE [LARGE SCALE GENOMIC DNA]</scope>
    <source>
        <strain evidence="7 8">DSM 24756</strain>
    </source>
</reference>
<protein>
    <recommendedName>
        <fullName evidence="9">DNA translocase FtsK</fullName>
    </recommendedName>
</protein>
<dbReference type="RefSeq" id="WP_126822683.1">
    <property type="nucleotide sequence ID" value="NZ_JBHLWU010000001.1"/>
</dbReference>
<dbReference type="SUPFAM" id="SSF63520">
    <property type="entry name" value="PTS-regulatory domain, PRD"/>
    <property type="match status" value="1"/>
</dbReference>
<evidence type="ECO:0000259" key="6">
    <source>
        <dbReference type="PROSITE" id="PS51372"/>
    </source>
</evidence>
<evidence type="ECO:0000313" key="8">
    <source>
        <dbReference type="Proteomes" id="UP000288669"/>
    </source>
</evidence>
<dbReference type="GO" id="GO:0016740">
    <property type="term" value="F:transferase activity"/>
    <property type="evidence" value="ECO:0007669"/>
    <property type="project" value="UniProtKB-KW"/>
</dbReference>
<dbReference type="InterPro" id="IPR036634">
    <property type="entry name" value="PRD_sf"/>
</dbReference>
<dbReference type="Proteomes" id="UP000288669">
    <property type="component" value="Unassembled WGS sequence"/>
</dbReference>
<evidence type="ECO:0008006" key="9">
    <source>
        <dbReference type="Google" id="ProtNLM"/>
    </source>
</evidence>
<evidence type="ECO:0000256" key="1">
    <source>
        <dbReference type="ARBA" id="ARBA00022679"/>
    </source>
</evidence>
<keyword evidence="8" id="KW-1185">Reference proteome</keyword>
<evidence type="ECO:0000259" key="5">
    <source>
        <dbReference type="PROSITE" id="PS51096"/>
    </source>
</evidence>
<dbReference type="InterPro" id="IPR002078">
    <property type="entry name" value="Sigma_54_int"/>
</dbReference>
<dbReference type="Gene3D" id="3.40.50.2300">
    <property type="match status" value="1"/>
</dbReference>
<proteinExistence type="predicted"/>
<dbReference type="InterPro" id="IPR004701">
    <property type="entry name" value="PTS_EIIA_man-typ"/>
</dbReference>
<dbReference type="Gene3D" id="3.40.50.300">
    <property type="entry name" value="P-loop containing nucleotide triphosphate hydrolases"/>
    <property type="match status" value="1"/>
</dbReference>
<dbReference type="CDD" id="cd00133">
    <property type="entry name" value="PTS_IIB"/>
    <property type="match status" value="1"/>
</dbReference>
<dbReference type="PROSITE" id="PS50045">
    <property type="entry name" value="SIGMA54_INTERACT_4"/>
    <property type="match status" value="1"/>
</dbReference>
<feature type="domain" description="Sigma-54 factor interaction" evidence="4">
    <location>
        <begin position="74"/>
        <end position="308"/>
    </location>
</feature>
<organism evidence="7 8">
    <name type="scientific">Vagococcus entomophilus</name>
    <dbReference type="NCBI Taxonomy" id="1160095"/>
    <lineage>
        <taxon>Bacteria</taxon>
        <taxon>Bacillati</taxon>
        <taxon>Bacillota</taxon>
        <taxon>Bacilli</taxon>
        <taxon>Lactobacillales</taxon>
        <taxon>Enterococcaceae</taxon>
        <taxon>Vagococcus</taxon>
    </lineage>
</organism>
<dbReference type="Gene3D" id="3.40.50.510">
    <property type="entry name" value="Phosphotransferase system, mannose-type IIA component"/>
    <property type="match status" value="1"/>
</dbReference>
<dbReference type="SUPFAM" id="SSF53062">
    <property type="entry name" value="PTS system fructose IIA component-like"/>
    <property type="match status" value="1"/>
</dbReference>
<dbReference type="Pfam" id="PF00874">
    <property type="entry name" value="PRD"/>
    <property type="match status" value="1"/>
</dbReference>
<keyword evidence="3" id="KW-0067">ATP-binding</keyword>
<gene>
    <name evidence="7" type="ORF">CBF30_03170</name>
</gene>
<dbReference type="GO" id="GO:0016020">
    <property type="term" value="C:membrane"/>
    <property type="evidence" value="ECO:0007669"/>
    <property type="project" value="InterPro"/>
</dbReference>
<dbReference type="PANTHER" id="PTHR32071:SF38">
    <property type="entry name" value="PSP OPERON TRANSCRIPTIONAL ACTIVATOR"/>
    <property type="match status" value="1"/>
</dbReference>
<dbReference type="InterPro" id="IPR011608">
    <property type="entry name" value="PRD"/>
</dbReference>
<name>A0A430AJG7_9ENTE</name>
<dbReference type="PROSITE" id="PS51372">
    <property type="entry name" value="PRD_2"/>
    <property type="match status" value="1"/>
</dbReference>
<dbReference type="InterPro" id="IPR036662">
    <property type="entry name" value="PTS_EIIA_man-typ_sf"/>
</dbReference>
<evidence type="ECO:0000259" key="4">
    <source>
        <dbReference type="PROSITE" id="PS50045"/>
    </source>
</evidence>
<dbReference type="SUPFAM" id="SSF52540">
    <property type="entry name" value="P-loop containing nucleoside triphosphate hydrolases"/>
    <property type="match status" value="1"/>
</dbReference>
<sequence>MKKAKYFVLDCLKELVLSDKKLITTQNIADKADLSRGVTSLYLSQLLEEHLVMKEGTKPVYWSVSDPKDAFCKFIGYQGSLNKIIEACKTSVIYPPHGFPIMITGPSGVGKSFLASLLYEYALEKQCIEKESSFITLNCADYANNLELLSSVLFGYKKGAFTGALEDTDGLVDQADGGYLFLDEIHRLPKESQEKLFTLLDTGQFYPLGEKEKPKKVKIHFVFATTESLDHYLLQTFRRRVPMNVELPAYDKRPLSERYQLLYHSYLIEAKRMNRKIKVGTDSVTNLLFEKFEGNIGTLQNQVKISCAKAYNQQKDAETIVISNKHSLDSYIEIDPSKAFDAPFMLPTESYASNCLTFARSIEENEQSMVHFSDQQFEIQKMIRMMKENISQVYLDSGYLNLTLSKMNQYLTNIIQQKYGVKIGWDDKSLQDLAIIYQFFLELPNTFQTSAFRLGKRVQQKYPRSYDLFYPFVAYIFKETQVTKEFISWLTGITVYTLPSNDCKKIESIDFVCILVSHGASMATSIQEVVNNLCGNYLFEAFDMPIDTSMKEISTEINSYLQRIGKKNSGVILLFDMGSLSEMYKEIKPSIESDLLVINNLTTAIALDVGLEVQQNYSFKKIAQKAEGYSQLTKAQYYEGISQNKNIIVSCMSGVGLSEEIKRIMQKSLKKETEIITMDYKDLKYLLETQEDDYFDKTKFILTTTDLQQTGQTTVLNIYDIMEKKGAEELQQLLLENGENTASIKEMMEDMLQFFTIEGISNRLQFLNPQIVIKEVQTIIDKYEQYYQWAFDGKIKLNLYMHIALMIERMLISPRKLAPLPKADQPLHPEKAEFFSVSKNIFHGIELKYNLIIDDYELSLMYELLKSRI</sequence>
<dbReference type="SMART" id="SM00382">
    <property type="entry name" value="AAA"/>
    <property type="match status" value="1"/>
</dbReference>
<evidence type="ECO:0000256" key="2">
    <source>
        <dbReference type="ARBA" id="ARBA00022741"/>
    </source>
</evidence>